<keyword evidence="1" id="KW-0472">Membrane</keyword>
<keyword evidence="1" id="KW-1133">Transmembrane helix</keyword>
<reference evidence="2 3" key="1">
    <citation type="submission" date="2018-08" db="EMBL/GenBank/DDBJ databases">
        <title>Meiothermus granaticius genome AF-68 sequencing project.</title>
        <authorList>
            <person name="Da Costa M.S."/>
            <person name="Albuquerque L."/>
            <person name="Raposo P."/>
            <person name="Froufe H.J.C."/>
            <person name="Barroso C.S."/>
            <person name="Egas C."/>
        </authorList>
    </citation>
    <scope>NUCLEOTIDE SEQUENCE [LARGE SCALE GENOMIC DNA]</scope>
    <source>
        <strain evidence="2 3">AF-68</strain>
    </source>
</reference>
<dbReference type="EMBL" id="QWLB01000018">
    <property type="protein sequence ID" value="RIH92517.1"/>
    <property type="molecule type" value="Genomic_DNA"/>
</dbReference>
<feature type="transmembrane region" description="Helical" evidence="1">
    <location>
        <begin position="39"/>
        <end position="60"/>
    </location>
</feature>
<proteinExistence type="predicted"/>
<keyword evidence="1" id="KW-0812">Transmembrane</keyword>
<evidence type="ECO:0000256" key="1">
    <source>
        <dbReference type="SAM" id="Phobius"/>
    </source>
</evidence>
<accession>A0A399F754</accession>
<dbReference type="AlphaFoldDB" id="A0A399F754"/>
<comment type="caution">
    <text evidence="2">The sequence shown here is derived from an EMBL/GenBank/DDBJ whole genome shotgun (WGS) entry which is preliminary data.</text>
</comment>
<organism evidence="2 3">
    <name type="scientific">Meiothermus granaticius NBRC 107808</name>
    <dbReference type="NCBI Taxonomy" id="1227551"/>
    <lineage>
        <taxon>Bacteria</taxon>
        <taxon>Thermotogati</taxon>
        <taxon>Deinococcota</taxon>
        <taxon>Deinococci</taxon>
        <taxon>Thermales</taxon>
        <taxon>Thermaceae</taxon>
        <taxon>Meiothermus</taxon>
    </lineage>
</organism>
<name>A0A399F754_9DEIN</name>
<sequence>MDTGTPLWSVFVSAALLALSGAVLRVLMESVRSEAWKRALQVLSSAFWGGLAAIFLASWLKVERSGLLAAAVLLGWVGYQAVLEALLKGISSRIGAKEGEKK</sequence>
<dbReference type="OrthoDB" id="3584570at2"/>
<protein>
    <submittedName>
        <fullName evidence="2">Uncharacterized protein</fullName>
    </submittedName>
</protein>
<feature type="transmembrane region" description="Helical" evidence="1">
    <location>
        <begin position="6"/>
        <end position="27"/>
    </location>
</feature>
<evidence type="ECO:0000313" key="2">
    <source>
        <dbReference type="EMBL" id="RIH92517.1"/>
    </source>
</evidence>
<dbReference type="Proteomes" id="UP000266178">
    <property type="component" value="Unassembled WGS sequence"/>
</dbReference>
<keyword evidence="3" id="KW-1185">Reference proteome</keyword>
<evidence type="ECO:0000313" key="3">
    <source>
        <dbReference type="Proteomes" id="UP000266178"/>
    </source>
</evidence>
<dbReference type="RefSeq" id="WP_119357040.1">
    <property type="nucleotide sequence ID" value="NZ_BJXM01000008.1"/>
</dbReference>
<feature type="transmembrane region" description="Helical" evidence="1">
    <location>
        <begin position="66"/>
        <end position="87"/>
    </location>
</feature>
<gene>
    <name evidence="2" type="ORF">Mgrana_01549</name>
</gene>